<proteinExistence type="predicted"/>
<dbReference type="SUPFAM" id="SSF57196">
    <property type="entry name" value="EGF/Laminin"/>
    <property type="match status" value="1"/>
</dbReference>
<protein>
    <submittedName>
        <fullName evidence="15">Uncharacterized protein</fullName>
    </submittedName>
</protein>
<evidence type="ECO:0000256" key="1">
    <source>
        <dbReference type="ARBA" id="ARBA00004651"/>
    </source>
</evidence>
<dbReference type="SUPFAM" id="SSF81321">
    <property type="entry name" value="Family A G protein-coupled receptor-like"/>
    <property type="match status" value="1"/>
</dbReference>
<keyword evidence="16" id="KW-1185">Reference proteome</keyword>
<keyword evidence="2" id="KW-1003">Cell membrane</keyword>
<evidence type="ECO:0000256" key="7">
    <source>
        <dbReference type="ARBA" id="ARBA00022989"/>
    </source>
</evidence>
<dbReference type="PROSITE" id="PS50261">
    <property type="entry name" value="G_PROTEIN_RECEP_F2_4"/>
    <property type="match status" value="1"/>
</dbReference>
<dbReference type="InterPro" id="IPR000152">
    <property type="entry name" value="EGF-type_Asp/Asn_hydroxyl_site"/>
</dbReference>
<comment type="subcellular location">
    <subcellularLocation>
        <location evidence="1">Cell membrane</location>
        <topology evidence="1">Multi-pass membrane protein</topology>
    </subcellularLocation>
</comment>
<dbReference type="Pfam" id="PF07645">
    <property type="entry name" value="EGF_CA"/>
    <property type="match status" value="1"/>
</dbReference>
<evidence type="ECO:0000256" key="5">
    <source>
        <dbReference type="ARBA" id="ARBA00022729"/>
    </source>
</evidence>
<dbReference type="PROSITE" id="PS50026">
    <property type="entry name" value="EGF_3"/>
    <property type="match status" value="5"/>
</dbReference>
<dbReference type="Pfam" id="PF00008">
    <property type="entry name" value="EGF"/>
    <property type="match status" value="1"/>
</dbReference>
<dbReference type="InterPro" id="IPR001881">
    <property type="entry name" value="EGF-like_Ca-bd_dom"/>
</dbReference>
<dbReference type="PANTHER" id="PTHR45692">
    <property type="entry name" value="G_PROTEIN_RECEP_F2_4 DOMAIN-CONTAINING PROTEIN"/>
    <property type="match status" value="1"/>
</dbReference>
<evidence type="ECO:0000256" key="4">
    <source>
        <dbReference type="ARBA" id="ARBA00022692"/>
    </source>
</evidence>
<evidence type="ECO:0000256" key="11">
    <source>
        <dbReference type="SAM" id="Phobius"/>
    </source>
</evidence>
<dbReference type="CDD" id="cd00054">
    <property type="entry name" value="EGF_CA"/>
    <property type="match status" value="4"/>
</dbReference>
<dbReference type="InterPro" id="IPR000742">
    <property type="entry name" value="EGF"/>
</dbReference>
<accession>A0ABP0GS31</accession>
<dbReference type="InterPro" id="IPR009030">
    <property type="entry name" value="Growth_fac_rcpt_cys_sf"/>
</dbReference>
<organism evidence="15 16">
    <name type="scientific">Clavelina lepadiformis</name>
    <name type="common">Light-bulb sea squirt</name>
    <name type="synonym">Ascidia lepadiformis</name>
    <dbReference type="NCBI Taxonomy" id="159417"/>
    <lineage>
        <taxon>Eukaryota</taxon>
        <taxon>Metazoa</taxon>
        <taxon>Chordata</taxon>
        <taxon>Tunicata</taxon>
        <taxon>Ascidiacea</taxon>
        <taxon>Aplousobranchia</taxon>
        <taxon>Clavelinidae</taxon>
        <taxon>Clavelina</taxon>
    </lineage>
</organism>
<feature type="transmembrane region" description="Helical" evidence="11">
    <location>
        <begin position="899"/>
        <end position="923"/>
    </location>
</feature>
<dbReference type="PROSITE" id="PS50221">
    <property type="entry name" value="GAIN_B"/>
    <property type="match status" value="1"/>
</dbReference>
<dbReference type="SUPFAM" id="SSF57184">
    <property type="entry name" value="Growth factor receptor domain"/>
    <property type="match status" value="1"/>
</dbReference>
<feature type="transmembrane region" description="Helical" evidence="11">
    <location>
        <begin position="944"/>
        <end position="965"/>
    </location>
</feature>
<feature type="transmembrane region" description="Helical" evidence="11">
    <location>
        <begin position="845"/>
        <end position="866"/>
    </location>
</feature>
<sequence length="1062" mass="117137">MILFSFAPDAGTSIGESNIFFNGCAVFITSNINIKMNNLLCIFCLLLATNVQPLKGHTYYTSFDPMRYKRQETMTEGESVISGSGDVNECLSSPCDINAGCTNNIEGFECTCQSGFAGDGFSCSDEDECLSSPCSADADCENNFGSFKCVCRSGFAGDGFTCSDVNECSTDNGGCENHRCINTHGSFTCVCQGSNTGMNCLYAAEQQITLANSNYTAGLADLLSPESMRLIDYINPMLFDFYQTRLVIITRFSPGSVIVVHTVLTVSEISPEEFETLYNAWSIRNPDASSVFIGPPTTYVNGLCLSFPCLNGATCNEIGTSFFCACPEGFHGRRCQNVDSCLRDPCGTNTLCTNVNKTFECSCLMEYRGDPSVRCDRYCEAQQLTGSGGGVYSFSESSNGELVYSMEICPETNRSVASAFCSNSAWSRLFEIECDVTVAEVISSLSATQNLTETAFEEVSTTLQLITSSGNLNMNETESVITVLDETANMFTKNEKNITLITWTNVVVTVDNLLSSSSSMDIESNTVNTLLTTFESFNELVILPEFLENFVVQTPLISASIQSLTQSAPPEEDNTVTGTNFELANQMQNVSEIAAEVVIPDEAVQQARNQTGRFRQQIVFVVHKLSTLFPSQMNVSRVVGITFGSNVTVTGLITPLQIQHTNQPYRHEKEPLSFNSLLAERIQLACKFWDFSVNDWSSDGCCLDHTQFPPVCQCNHFTNFALLVARDVVPNDVALAVFSDVGCSLSFIALFVTFLIQLTDKERRKLKASQIFLQVCGNLMIVYILFVAGVDRAENGEACTAITALLHFFLLTSWCWMAVYSHDVYVSLVQIFRDVTYHFMLKRCLFAYGVPLIVITINLAVTVGHFDRMNEAVTCNGYNPLATSTYRADNMCWLHGYSLYFGFLLPVGILLLINVIIFITVMVKVVWKKSSIPATNRLTAKRSALISLTLFSTMGMTWIIAYLMLISTDPIYSLVMSWIFTVTSATQGIMIFIMTSVRHKEVRQRWTSRISSMGHSVIGRRGSFTLTSGLSRVFTIRGRDIFSRKFDTDTSGEPSSSGGTLE</sequence>
<feature type="domain" description="EGF-like" evidence="12">
    <location>
        <begin position="337"/>
        <end position="376"/>
    </location>
</feature>
<evidence type="ECO:0000256" key="6">
    <source>
        <dbReference type="ARBA" id="ARBA00022737"/>
    </source>
</evidence>
<keyword evidence="5" id="KW-0732">Signal</keyword>
<dbReference type="PROSITE" id="PS01186">
    <property type="entry name" value="EGF_2"/>
    <property type="match status" value="2"/>
</dbReference>
<dbReference type="Pfam" id="PF01825">
    <property type="entry name" value="GPS"/>
    <property type="match status" value="1"/>
</dbReference>
<feature type="domain" description="EGF-like" evidence="12">
    <location>
        <begin position="300"/>
        <end position="336"/>
    </location>
</feature>
<feature type="domain" description="EGF-like" evidence="12">
    <location>
        <begin position="86"/>
        <end position="122"/>
    </location>
</feature>
<evidence type="ECO:0000313" key="16">
    <source>
        <dbReference type="Proteomes" id="UP001642483"/>
    </source>
</evidence>
<feature type="transmembrane region" description="Helical" evidence="11">
    <location>
        <begin position="733"/>
        <end position="759"/>
    </location>
</feature>
<dbReference type="InterPro" id="IPR018097">
    <property type="entry name" value="EGF_Ca-bd_CS"/>
</dbReference>
<evidence type="ECO:0000256" key="10">
    <source>
        <dbReference type="PROSITE-ProRule" id="PRU00076"/>
    </source>
</evidence>
<name>A0ABP0GS31_CLALP</name>
<feature type="domain" description="G-protein coupled receptors family 2 profile 2" evidence="14">
    <location>
        <begin position="735"/>
        <end position="999"/>
    </location>
</feature>
<keyword evidence="8 11" id="KW-0472">Membrane</keyword>
<dbReference type="PROSITE" id="PS00010">
    <property type="entry name" value="ASX_HYDROXYL"/>
    <property type="match status" value="4"/>
</dbReference>
<dbReference type="InterPro" id="IPR057244">
    <property type="entry name" value="GAIN_B"/>
</dbReference>
<keyword evidence="9 10" id="KW-1015">Disulfide bond</keyword>
<dbReference type="SMART" id="SM00303">
    <property type="entry name" value="GPS"/>
    <property type="match status" value="1"/>
</dbReference>
<dbReference type="InterPro" id="IPR017981">
    <property type="entry name" value="GPCR_2-like_7TM"/>
</dbReference>
<dbReference type="SMART" id="SM00181">
    <property type="entry name" value="EGF"/>
    <property type="match status" value="5"/>
</dbReference>
<dbReference type="InterPro" id="IPR000832">
    <property type="entry name" value="GPCR_2_secretin-like"/>
</dbReference>
<evidence type="ECO:0000256" key="8">
    <source>
        <dbReference type="ARBA" id="ARBA00023136"/>
    </source>
</evidence>
<dbReference type="SMART" id="SM00179">
    <property type="entry name" value="EGF_CA"/>
    <property type="match status" value="5"/>
</dbReference>
<dbReference type="InterPro" id="IPR049883">
    <property type="entry name" value="NOTCH1_EGF-like"/>
</dbReference>
<feature type="disulfide bond" evidence="10">
    <location>
        <begin position="191"/>
        <end position="200"/>
    </location>
</feature>
<feature type="disulfide bond" evidence="10">
    <location>
        <begin position="326"/>
        <end position="335"/>
    </location>
</feature>
<feature type="domain" description="GAIN-B" evidence="13">
    <location>
        <begin position="573"/>
        <end position="730"/>
    </location>
</feature>
<feature type="domain" description="EGF-like" evidence="12">
    <location>
        <begin position="164"/>
        <end position="201"/>
    </location>
</feature>
<dbReference type="PROSITE" id="PS01187">
    <property type="entry name" value="EGF_CA"/>
    <property type="match status" value="2"/>
</dbReference>
<evidence type="ECO:0000313" key="15">
    <source>
        <dbReference type="EMBL" id="CAK8694487.1"/>
    </source>
</evidence>
<reference evidence="15 16" key="1">
    <citation type="submission" date="2024-02" db="EMBL/GenBank/DDBJ databases">
        <authorList>
            <person name="Daric V."/>
            <person name="Darras S."/>
        </authorList>
    </citation>
    <scope>NUCLEOTIDE SEQUENCE [LARGE SCALE GENOMIC DNA]</scope>
</reference>
<evidence type="ECO:0000256" key="9">
    <source>
        <dbReference type="ARBA" id="ARBA00023157"/>
    </source>
</evidence>
<keyword evidence="3 10" id="KW-0245">EGF-like domain</keyword>
<evidence type="ECO:0000259" key="14">
    <source>
        <dbReference type="PROSITE" id="PS50261"/>
    </source>
</evidence>
<feature type="transmembrane region" description="Helical" evidence="11">
    <location>
        <begin position="971"/>
        <end position="995"/>
    </location>
</feature>
<comment type="caution">
    <text evidence="10">Lacks conserved residue(s) required for the propagation of feature annotation.</text>
</comment>
<keyword evidence="7 11" id="KW-1133">Transmembrane helix</keyword>
<evidence type="ECO:0000256" key="2">
    <source>
        <dbReference type="ARBA" id="ARBA00022475"/>
    </source>
</evidence>
<keyword evidence="4 11" id="KW-0812">Transmembrane</keyword>
<feature type="transmembrane region" description="Helical" evidence="11">
    <location>
        <begin position="771"/>
        <end position="790"/>
    </location>
</feature>
<evidence type="ECO:0000256" key="3">
    <source>
        <dbReference type="ARBA" id="ARBA00022536"/>
    </source>
</evidence>
<feature type="domain" description="EGF-like" evidence="12">
    <location>
        <begin position="125"/>
        <end position="163"/>
    </location>
</feature>
<evidence type="ECO:0000259" key="13">
    <source>
        <dbReference type="PROSITE" id="PS50221"/>
    </source>
</evidence>
<dbReference type="EMBL" id="CAWYQH010000141">
    <property type="protein sequence ID" value="CAK8694487.1"/>
    <property type="molecule type" value="Genomic_DNA"/>
</dbReference>
<dbReference type="Gene3D" id="2.10.25.10">
    <property type="entry name" value="Laminin"/>
    <property type="match status" value="5"/>
</dbReference>
<dbReference type="CDD" id="cd15040">
    <property type="entry name" value="7tmB2_Adhesion"/>
    <property type="match status" value="1"/>
</dbReference>
<comment type="caution">
    <text evidence="15">The sequence shown here is derived from an EMBL/GenBank/DDBJ whole genome shotgun (WGS) entry which is preliminary data.</text>
</comment>
<dbReference type="Gene3D" id="1.20.1070.10">
    <property type="entry name" value="Rhodopsin 7-helix transmembrane proteins"/>
    <property type="match status" value="1"/>
</dbReference>
<dbReference type="InterPro" id="IPR024731">
    <property type="entry name" value="NELL2-like_EGF"/>
</dbReference>
<dbReference type="Proteomes" id="UP001642483">
    <property type="component" value="Unassembled WGS sequence"/>
</dbReference>
<dbReference type="Pfam" id="PF12947">
    <property type="entry name" value="EGF_3"/>
    <property type="match status" value="2"/>
</dbReference>
<gene>
    <name evidence="15" type="ORF">CVLEPA_LOCUS27852</name>
</gene>
<keyword evidence="6" id="KW-0677">Repeat</keyword>
<dbReference type="Pfam" id="PF00002">
    <property type="entry name" value="7tm_2"/>
    <property type="match status" value="1"/>
</dbReference>
<dbReference type="PANTHER" id="PTHR45692:SF1">
    <property type="entry name" value="G-PROTEIN COUPLED RECEPTORS FAMILY 2 PROFILE 2 DOMAIN-CONTAINING PROTEIN"/>
    <property type="match status" value="1"/>
</dbReference>
<dbReference type="InterPro" id="IPR046338">
    <property type="entry name" value="GAIN_dom_sf"/>
</dbReference>
<evidence type="ECO:0000259" key="12">
    <source>
        <dbReference type="PROSITE" id="PS50026"/>
    </source>
</evidence>
<dbReference type="InterPro" id="IPR000203">
    <property type="entry name" value="GPS"/>
</dbReference>
<dbReference type="Gene3D" id="2.60.220.50">
    <property type="match status" value="1"/>
</dbReference>
<feature type="transmembrane region" description="Helical" evidence="11">
    <location>
        <begin position="802"/>
        <end position="825"/>
    </location>
</feature>
<dbReference type="PROSITE" id="PS00022">
    <property type="entry name" value="EGF_1"/>
    <property type="match status" value="2"/>
</dbReference>